<feature type="domain" description="DAGKc" evidence="2">
    <location>
        <begin position="458"/>
        <end position="514"/>
    </location>
</feature>
<comment type="caution">
    <text evidence="3">The sequence shown here is derived from an EMBL/GenBank/DDBJ whole genome shotgun (WGS) entry which is preliminary data.</text>
</comment>
<dbReference type="AlphaFoldDB" id="A0A8T0H9P3"/>
<feature type="compositionally biased region" description="Basic and acidic residues" evidence="1">
    <location>
        <begin position="11"/>
        <end position="21"/>
    </location>
</feature>
<dbReference type="Proteomes" id="UP000822688">
    <property type="component" value="Chromosome 6"/>
</dbReference>
<feature type="region of interest" description="Disordered" evidence="1">
    <location>
        <begin position="326"/>
        <end position="345"/>
    </location>
</feature>
<name>A0A8T0H9P3_CERPU</name>
<evidence type="ECO:0000259" key="2">
    <source>
        <dbReference type="PROSITE" id="PS50146"/>
    </source>
</evidence>
<dbReference type="PANTHER" id="PTHR12358:SF6">
    <property type="entry name" value="CERAMIDE KINASE"/>
    <property type="match status" value="1"/>
</dbReference>
<dbReference type="PROSITE" id="PS50146">
    <property type="entry name" value="DAGK"/>
    <property type="match status" value="2"/>
</dbReference>
<proteinExistence type="predicted"/>
<sequence length="771" mass="84309">MVLGESPAKGRAMESEKHRYVPIDMAQSEGQYVDSKDPCRSGSSGECGVTSGSDRRQASGNEDALLKDTFYLEHVGHVSVTLSDTHFVWSSVEDHIRELDASALLCCRTILKDTEGHLPVAEIFAVKVLGSGPLNQPKSTICGGSLAPKQLHRVEVHTFLRFDGKWVPKVYLFGHSSEAVVQEWAQKIQVLLHEDSRRPKTLLVFVNPYGGKGSGVVTWKQVAPLFELAKIEVKVITTERAGHARDIMNRATKDELNGLDGVIVVGGDGFFNEVVNGLVMHRHKAPAAIIPKKLDSFYKKRTPLQQRNSTVISNEQGGLKQLLVGDVNTSPETSSDQRPLLQNRPLPSLSEAAIGQEGKHYNAGRTTRASGVGPEGPCTAANGAKAQVTEDETRELAGADSSGYSSVSLRVSVQDEEGNFLQPTTSTAEPVVGTKRKGDASESAGTFLSEIELENPNTTLLNSNPNLRIGLIPAGSTDTVVVSTTGTRDPLTSALHIILGDSMPLDIVRITGWRNKHEDSASEMPEVRYAASFAGYGFYGDVMRESEDLRWMGPARYDMAGFKVFMQLKSYEAEISFLDIPQKQSDPQTVIPQGPWSRNASFKSRHDHKNKVVCLANCAVCASGFDFSHVLNSDSDSERGQHGEGMQAPTWRTCHTKFHSIGAAVMSCRNDKAPEGVAAHAHLADGLLHLILIRECSRPDYLRQLLRLARRGADPFNFSFVDYYKTPLFTFTSHGDKESVWSVDGELLPARQLTGQVFRGLVNLFARGPET</sequence>
<gene>
    <name evidence="3" type="ORF">KC19_6G029800</name>
</gene>
<feature type="region of interest" description="Disordered" evidence="1">
    <location>
        <begin position="1"/>
        <end position="59"/>
    </location>
</feature>
<protein>
    <recommendedName>
        <fullName evidence="2">DAGKc domain-containing protein</fullName>
    </recommendedName>
</protein>
<feature type="compositionally biased region" description="Polar residues" evidence="1">
    <location>
        <begin position="327"/>
        <end position="337"/>
    </location>
</feature>
<dbReference type="InterPro" id="IPR001206">
    <property type="entry name" value="Diacylglycerol_kinase_cat_dom"/>
</dbReference>
<dbReference type="InterPro" id="IPR050187">
    <property type="entry name" value="Lipid_Phosphate_FormReg"/>
</dbReference>
<dbReference type="PANTHER" id="PTHR12358">
    <property type="entry name" value="SPHINGOSINE KINASE"/>
    <property type="match status" value="1"/>
</dbReference>
<reference evidence="3 4" key="1">
    <citation type="submission" date="2020-06" db="EMBL/GenBank/DDBJ databases">
        <title>WGS assembly of Ceratodon purpureus strain R40.</title>
        <authorList>
            <person name="Carey S.B."/>
            <person name="Jenkins J."/>
            <person name="Shu S."/>
            <person name="Lovell J.T."/>
            <person name="Sreedasyam A."/>
            <person name="Maumus F."/>
            <person name="Tiley G.P."/>
            <person name="Fernandez-Pozo N."/>
            <person name="Barry K."/>
            <person name="Chen C."/>
            <person name="Wang M."/>
            <person name="Lipzen A."/>
            <person name="Daum C."/>
            <person name="Saski C.A."/>
            <person name="Payton A.C."/>
            <person name="Mcbreen J.C."/>
            <person name="Conrad R.E."/>
            <person name="Kollar L.M."/>
            <person name="Olsson S."/>
            <person name="Huttunen S."/>
            <person name="Landis J.B."/>
            <person name="Wickett N.J."/>
            <person name="Johnson M.G."/>
            <person name="Rensing S.A."/>
            <person name="Grimwood J."/>
            <person name="Schmutz J."/>
            <person name="Mcdaniel S.F."/>
        </authorList>
    </citation>
    <scope>NUCLEOTIDE SEQUENCE [LARGE SCALE GENOMIC DNA]</scope>
    <source>
        <strain evidence="3 4">R40</strain>
    </source>
</reference>
<dbReference type="GO" id="GO:0016020">
    <property type="term" value="C:membrane"/>
    <property type="evidence" value="ECO:0007669"/>
    <property type="project" value="GOC"/>
</dbReference>
<dbReference type="Pfam" id="PF00781">
    <property type="entry name" value="DAGK_cat"/>
    <property type="match status" value="1"/>
</dbReference>
<accession>A0A8T0H9P3</accession>
<evidence type="ECO:0000256" key="1">
    <source>
        <dbReference type="SAM" id="MobiDB-lite"/>
    </source>
</evidence>
<dbReference type="Gene3D" id="3.40.50.10330">
    <property type="entry name" value="Probable inorganic polyphosphate/atp-NAD kinase, domain 1"/>
    <property type="match status" value="1"/>
</dbReference>
<evidence type="ECO:0000313" key="4">
    <source>
        <dbReference type="Proteomes" id="UP000822688"/>
    </source>
</evidence>
<dbReference type="EMBL" id="CM026427">
    <property type="protein sequence ID" value="KAG0568571.1"/>
    <property type="molecule type" value="Genomic_DNA"/>
</dbReference>
<dbReference type="InterPro" id="IPR017438">
    <property type="entry name" value="ATP-NAD_kinase_N"/>
</dbReference>
<organism evidence="3 4">
    <name type="scientific">Ceratodon purpureus</name>
    <name type="common">Fire moss</name>
    <name type="synonym">Dicranum purpureum</name>
    <dbReference type="NCBI Taxonomy" id="3225"/>
    <lineage>
        <taxon>Eukaryota</taxon>
        <taxon>Viridiplantae</taxon>
        <taxon>Streptophyta</taxon>
        <taxon>Embryophyta</taxon>
        <taxon>Bryophyta</taxon>
        <taxon>Bryophytina</taxon>
        <taxon>Bryopsida</taxon>
        <taxon>Dicranidae</taxon>
        <taxon>Pseudoditrichales</taxon>
        <taxon>Ditrichaceae</taxon>
        <taxon>Ceratodon</taxon>
    </lineage>
</organism>
<keyword evidence="4" id="KW-1185">Reference proteome</keyword>
<feature type="domain" description="DAGKc" evidence="2">
    <location>
        <begin position="197"/>
        <end position="291"/>
    </location>
</feature>
<dbReference type="InterPro" id="IPR045363">
    <property type="entry name" value="CERK_C"/>
</dbReference>
<dbReference type="SMART" id="SM00046">
    <property type="entry name" value="DAGKc"/>
    <property type="match status" value="1"/>
</dbReference>
<dbReference type="GO" id="GO:0006672">
    <property type="term" value="P:ceramide metabolic process"/>
    <property type="evidence" value="ECO:0007669"/>
    <property type="project" value="TreeGrafter"/>
</dbReference>
<evidence type="ECO:0000313" key="3">
    <source>
        <dbReference type="EMBL" id="KAG0568571.1"/>
    </source>
</evidence>
<dbReference type="InterPro" id="IPR016064">
    <property type="entry name" value="NAD/diacylglycerol_kinase_sf"/>
</dbReference>
<dbReference type="SUPFAM" id="SSF111331">
    <property type="entry name" value="NAD kinase/diacylglycerol kinase-like"/>
    <property type="match status" value="2"/>
</dbReference>
<dbReference type="Pfam" id="PF19280">
    <property type="entry name" value="CERK_C"/>
    <property type="match status" value="1"/>
</dbReference>
<dbReference type="GO" id="GO:0001729">
    <property type="term" value="F:ceramide kinase activity"/>
    <property type="evidence" value="ECO:0007669"/>
    <property type="project" value="TreeGrafter"/>
</dbReference>
<dbReference type="Gene3D" id="2.60.200.40">
    <property type="match status" value="1"/>
</dbReference>